<name>A0A553NPX3_TIGCA</name>
<dbReference type="InterPro" id="IPR025659">
    <property type="entry name" value="Tubby-like_C"/>
</dbReference>
<gene>
    <name evidence="3" type="ORF">TCAL_03757</name>
</gene>
<organism evidence="3 4">
    <name type="scientific">Tigriopus californicus</name>
    <name type="common">Marine copepod</name>
    <dbReference type="NCBI Taxonomy" id="6832"/>
    <lineage>
        <taxon>Eukaryota</taxon>
        <taxon>Metazoa</taxon>
        <taxon>Ecdysozoa</taxon>
        <taxon>Arthropoda</taxon>
        <taxon>Crustacea</taxon>
        <taxon>Multicrustacea</taxon>
        <taxon>Hexanauplia</taxon>
        <taxon>Copepoda</taxon>
        <taxon>Harpacticoida</taxon>
        <taxon>Harpacticidae</taxon>
        <taxon>Tigriopus</taxon>
    </lineage>
</organism>
<comment type="cofactor">
    <cofactor evidence="2">
        <name>Ca(2+)</name>
        <dbReference type="ChEBI" id="CHEBI:29108"/>
    </cofactor>
</comment>
<comment type="similarity">
    <text evidence="1 2">Belongs to the phospholipid scramblase family.</text>
</comment>
<evidence type="ECO:0000256" key="1">
    <source>
        <dbReference type="ARBA" id="ARBA00005350"/>
    </source>
</evidence>
<keyword evidence="2" id="KW-0106">Calcium</keyword>
<dbReference type="InterPro" id="IPR005552">
    <property type="entry name" value="Scramblase"/>
</dbReference>
<dbReference type="EMBL" id="VCGU01000011">
    <property type="protein sequence ID" value="TRY67498.1"/>
    <property type="molecule type" value="Genomic_DNA"/>
</dbReference>
<keyword evidence="4" id="KW-1185">Reference proteome</keyword>
<accession>A0A553NPX3</accession>
<reference evidence="3 4" key="1">
    <citation type="journal article" date="2018" name="Nat. Ecol. Evol.">
        <title>Genomic signatures of mitonuclear coevolution across populations of Tigriopus californicus.</title>
        <authorList>
            <person name="Barreto F.S."/>
            <person name="Watson E.T."/>
            <person name="Lima T.G."/>
            <person name="Willett C.S."/>
            <person name="Edmands S."/>
            <person name="Li W."/>
            <person name="Burton R.S."/>
        </authorList>
    </citation>
    <scope>NUCLEOTIDE SEQUENCE [LARGE SCALE GENOMIC DNA]</scope>
    <source>
        <strain evidence="3 4">San Diego</strain>
    </source>
</reference>
<dbReference type="PANTHER" id="PTHR23248:SF9">
    <property type="entry name" value="PHOSPHOLIPID SCRAMBLASE"/>
    <property type="match status" value="1"/>
</dbReference>
<dbReference type="OrthoDB" id="191150at2759"/>
<evidence type="ECO:0000313" key="3">
    <source>
        <dbReference type="EMBL" id="TRY67498.1"/>
    </source>
</evidence>
<dbReference type="GO" id="GO:0005886">
    <property type="term" value="C:plasma membrane"/>
    <property type="evidence" value="ECO:0007669"/>
    <property type="project" value="TreeGrafter"/>
</dbReference>
<dbReference type="Pfam" id="PF03803">
    <property type="entry name" value="Scramblase"/>
    <property type="match status" value="1"/>
</dbReference>
<dbReference type="SUPFAM" id="SSF54518">
    <property type="entry name" value="Tubby C-terminal domain-like"/>
    <property type="match status" value="1"/>
</dbReference>
<dbReference type="GO" id="GO:0017128">
    <property type="term" value="F:phospholipid scramblase activity"/>
    <property type="evidence" value="ECO:0007669"/>
    <property type="project" value="InterPro"/>
</dbReference>
<sequence>MMQPITTQPGGPPMGMVPLNVPPGLEYLTQLDMLLVKQKFEGLEAFLGFETQNKYSIRNSMGQDVYKAKEDSDCCSRMMCGNIRPFSVFVKDFQDQEVMVFSRPFNCCLQSIEVQSPPGTVIGSIQQECTLCSSEFIVYDQSDNPTLRISGPASCFAFSLCGDVEFQVLTGDGSTEIGKITKQWSGFLREGFTDADNFGISFPIDLDVRMKATLLGALFLIDFMFFEKSSND</sequence>
<dbReference type="PANTHER" id="PTHR23248">
    <property type="entry name" value="PHOSPHOLIPID SCRAMBLASE-RELATED"/>
    <property type="match status" value="1"/>
</dbReference>
<comment type="function">
    <text evidence="2">May mediate accelerated ATP-independent bidirectional transbilayer migration of phospholipids upon binding calcium ions that results in a loss of phospholipid asymmetry in the plasma membrane.</text>
</comment>
<comment type="caution">
    <text evidence="3">The sequence shown here is derived from an EMBL/GenBank/DDBJ whole genome shotgun (WGS) entry which is preliminary data.</text>
</comment>
<dbReference type="OMA" id="WHPLSPK"/>
<dbReference type="AlphaFoldDB" id="A0A553NPX3"/>
<evidence type="ECO:0000313" key="4">
    <source>
        <dbReference type="Proteomes" id="UP000318571"/>
    </source>
</evidence>
<keyword evidence="2" id="KW-0564">Palmitate</keyword>
<evidence type="ECO:0000256" key="2">
    <source>
        <dbReference type="RuleBase" id="RU363116"/>
    </source>
</evidence>
<protein>
    <recommendedName>
        <fullName evidence="2">Phospholipid scramblase</fullName>
    </recommendedName>
</protein>
<proteinExistence type="inferred from homology"/>
<keyword evidence="2" id="KW-0449">Lipoprotein</keyword>
<dbReference type="Proteomes" id="UP000318571">
    <property type="component" value="Chromosome 4"/>
</dbReference>